<protein>
    <submittedName>
        <fullName evidence="2">Uncharacterized protein</fullName>
    </submittedName>
</protein>
<evidence type="ECO:0000313" key="2">
    <source>
        <dbReference type="EMBL" id="QDT36017.1"/>
    </source>
</evidence>
<keyword evidence="3" id="KW-1185">Reference proteome</keyword>
<organism evidence="2 3">
    <name type="scientific">Stratiformator vulcanicus</name>
    <dbReference type="NCBI Taxonomy" id="2527980"/>
    <lineage>
        <taxon>Bacteria</taxon>
        <taxon>Pseudomonadati</taxon>
        <taxon>Planctomycetota</taxon>
        <taxon>Planctomycetia</taxon>
        <taxon>Planctomycetales</taxon>
        <taxon>Planctomycetaceae</taxon>
        <taxon>Stratiformator</taxon>
    </lineage>
</organism>
<dbReference type="EMBL" id="CP036268">
    <property type="protein sequence ID" value="QDT36017.1"/>
    <property type="molecule type" value="Genomic_DNA"/>
</dbReference>
<dbReference type="Proteomes" id="UP000317318">
    <property type="component" value="Chromosome"/>
</dbReference>
<feature type="region of interest" description="Disordered" evidence="1">
    <location>
        <begin position="106"/>
        <end position="126"/>
    </location>
</feature>
<proteinExistence type="predicted"/>
<name>A0A517QWP7_9PLAN</name>
<dbReference type="KEGG" id="svp:Pan189_03720"/>
<reference evidence="2 3" key="1">
    <citation type="submission" date="2019-02" db="EMBL/GenBank/DDBJ databases">
        <title>Deep-cultivation of Planctomycetes and their phenomic and genomic characterization uncovers novel biology.</title>
        <authorList>
            <person name="Wiegand S."/>
            <person name="Jogler M."/>
            <person name="Boedeker C."/>
            <person name="Pinto D."/>
            <person name="Vollmers J."/>
            <person name="Rivas-Marin E."/>
            <person name="Kohn T."/>
            <person name="Peeters S.H."/>
            <person name="Heuer A."/>
            <person name="Rast P."/>
            <person name="Oberbeckmann S."/>
            <person name="Bunk B."/>
            <person name="Jeske O."/>
            <person name="Meyerdierks A."/>
            <person name="Storesund J.E."/>
            <person name="Kallscheuer N."/>
            <person name="Luecker S."/>
            <person name="Lage O.M."/>
            <person name="Pohl T."/>
            <person name="Merkel B.J."/>
            <person name="Hornburger P."/>
            <person name="Mueller R.-W."/>
            <person name="Bruemmer F."/>
            <person name="Labrenz M."/>
            <person name="Spormann A.M."/>
            <person name="Op den Camp H."/>
            <person name="Overmann J."/>
            <person name="Amann R."/>
            <person name="Jetten M.S.M."/>
            <person name="Mascher T."/>
            <person name="Medema M.H."/>
            <person name="Devos D.P."/>
            <person name="Kaster A.-K."/>
            <person name="Ovreas L."/>
            <person name="Rohde M."/>
            <person name="Galperin M.Y."/>
            <person name="Jogler C."/>
        </authorList>
    </citation>
    <scope>NUCLEOTIDE SEQUENCE [LARGE SCALE GENOMIC DNA]</scope>
    <source>
        <strain evidence="2 3">Pan189</strain>
    </source>
</reference>
<evidence type="ECO:0000256" key="1">
    <source>
        <dbReference type="SAM" id="MobiDB-lite"/>
    </source>
</evidence>
<sequence length="188" mass="20379">MTSGSIYDAFDEQAMNVMRVAVQLAMPPTVKVTDWLMAVARCGIVVLDEIPSAEPAGRRINGHRPAAVTSLEPDLERLFARAASPEGTGPISVVQVLSIIGNDRERNSAAKRETGCPRVPNPRGDGALKVDSTVPAADYRDDMDEILATWIAAYDSKDEVQLGELRTRAQQLALEFARHHSVESQPAS</sequence>
<gene>
    <name evidence="2" type="ORF">Pan189_03720</name>
</gene>
<evidence type="ECO:0000313" key="3">
    <source>
        <dbReference type="Proteomes" id="UP000317318"/>
    </source>
</evidence>
<feature type="compositionally biased region" description="Basic and acidic residues" evidence="1">
    <location>
        <begin position="106"/>
        <end position="115"/>
    </location>
</feature>
<dbReference type="AlphaFoldDB" id="A0A517QWP7"/>
<accession>A0A517QWP7</accession>